<accession>G2QBR2</accession>
<proteinExistence type="predicted"/>
<dbReference type="InParanoid" id="G2QBR2"/>
<dbReference type="STRING" id="573729.G2QBR2"/>
<dbReference type="Proteomes" id="UP000007322">
    <property type="component" value="Chromosome 3"/>
</dbReference>
<dbReference type="OMA" id="ACHNLGA"/>
<dbReference type="InterPro" id="IPR011990">
    <property type="entry name" value="TPR-like_helical_dom_sf"/>
</dbReference>
<dbReference type="SUPFAM" id="SSF48452">
    <property type="entry name" value="TPR-like"/>
    <property type="match status" value="1"/>
</dbReference>
<dbReference type="HOGENOM" id="CLU_669024_0_0_1"/>
<dbReference type="eggNOG" id="ENOG502R8TH">
    <property type="taxonomic scope" value="Eukaryota"/>
</dbReference>
<evidence type="ECO:0000313" key="2">
    <source>
        <dbReference type="EMBL" id="AEO58005.1"/>
    </source>
</evidence>
<protein>
    <submittedName>
        <fullName evidence="2">Uncharacterized protein</fullName>
    </submittedName>
</protein>
<evidence type="ECO:0000313" key="3">
    <source>
        <dbReference type="Proteomes" id="UP000007322"/>
    </source>
</evidence>
<dbReference type="VEuPathDB" id="FungiDB:MYCTH_2304934"/>
<dbReference type="Gene3D" id="1.25.40.10">
    <property type="entry name" value="Tetratricopeptide repeat domain"/>
    <property type="match status" value="1"/>
</dbReference>
<name>G2QBR2_THET4</name>
<keyword evidence="3" id="KW-1185">Reference proteome</keyword>
<feature type="region of interest" description="Disordered" evidence="1">
    <location>
        <begin position="41"/>
        <end position="76"/>
    </location>
</feature>
<gene>
    <name evidence="2" type="ORF">MYCTH_2304934</name>
</gene>
<organism evidence="2 3">
    <name type="scientific">Thermothelomyces thermophilus (strain ATCC 42464 / BCRC 31852 / DSM 1799)</name>
    <name type="common">Sporotrichum thermophile</name>
    <dbReference type="NCBI Taxonomy" id="573729"/>
    <lineage>
        <taxon>Eukaryota</taxon>
        <taxon>Fungi</taxon>
        <taxon>Dikarya</taxon>
        <taxon>Ascomycota</taxon>
        <taxon>Pezizomycotina</taxon>
        <taxon>Sordariomycetes</taxon>
        <taxon>Sordariomycetidae</taxon>
        <taxon>Sordariales</taxon>
        <taxon>Chaetomiaceae</taxon>
        <taxon>Thermothelomyces</taxon>
    </lineage>
</organism>
<dbReference type="EMBL" id="CP003004">
    <property type="protein sequence ID" value="AEO58005.1"/>
    <property type="molecule type" value="Genomic_DNA"/>
</dbReference>
<sequence>MFLARASGGAGRLSGIATWAALRPRVPDAHPFVLANQVRLQQQQQGRRRRQQQRDYAVFLRPRSRRPPADAADGLPFKNVDPPPLRWWREFQEARGIGDLTPENCLSAFTQYCLVAANTGSSWKSALERDHNIDPYTLHYTALPLLNRSGSPAMTVGMHMLFTASSMGYTPSILTLMGILVRSPENVYAKARVSPSWREVDARFKRLLQTEKNPDAFTLQGLLLLREGRGDLFALRYFDRAVEAARDMPGTQPGPVEQDAPTIREPRWTLEAFCHRNRGAILLKQNRREEAMAAFRILALELDLPDGYAELAKMLPPHAKERETYLLKAAQGGSFEACALLALHMADKAADSDLPHGDRVVAAGLAREWALIEPDDAKREQVLAQVAERTKAVSGER</sequence>
<dbReference type="KEGG" id="mtm:MYCTH_2304934"/>
<dbReference type="RefSeq" id="XP_003663250.1">
    <property type="nucleotide sequence ID" value="XM_003663202.1"/>
</dbReference>
<dbReference type="AlphaFoldDB" id="G2QBR2"/>
<reference evidence="2 3" key="1">
    <citation type="journal article" date="2011" name="Nat. Biotechnol.">
        <title>Comparative genomic analysis of the thermophilic biomass-degrading fungi Myceliophthora thermophila and Thielavia terrestris.</title>
        <authorList>
            <person name="Berka R.M."/>
            <person name="Grigoriev I.V."/>
            <person name="Otillar R."/>
            <person name="Salamov A."/>
            <person name="Grimwood J."/>
            <person name="Reid I."/>
            <person name="Ishmael N."/>
            <person name="John T."/>
            <person name="Darmond C."/>
            <person name="Moisan M.-C."/>
            <person name="Henrissat B."/>
            <person name="Coutinho P.M."/>
            <person name="Lombard V."/>
            <person name="Natvig D.O."/>
            <person name="Lindquist E."/>
            <person name="Schmutz J."/>
            <person name="Lucas S."/>
            <person name="Harris P."/>
            <person name="Powlowski J."/>
            <person name="Bellemare A."/>
            <person name="Taylor D."/>
            <person name="Butler G."/>
            <person name="de Vries R.P."/>
            <person name="Allijn I.E."/>
            <person name="van den Brink J."/>
            <person name="Ushinsky S."/>
            <person name="Storms R."/>
            <person name="Powell A.J."/>
            <person name="Paulsen I.T."/>
            <person name="Elbourne L.D.H."/>
            <person name="Baker S.E."/>
            <person name="Magnuson J."/>
            <person name="LaBoissiere S."/>
            <person name="Clutterbuck A.J."/>
            <person name="Martinez D."/>
            <person name="Wogulis M."/>
            <person name="de Leon A.L."/>
            <person name="Rey M.W."/>
            <person name="Tsang A."/>
        </authorList>
    </citation>
    <scope>NUCLEOTIDE SEQUENCE [LARGE SCALE GENOMIC DNA]</scope>
    <source>
        <strain evidence="3">ATCC 42464 / BCRC 31852 / DSM 1799</strain>
    </source>
</reference>
<dbReference type="OrthoDB" id="5379420at2759"/>
<dbReference type="GeneID" id="11507876"/>
<evidence type="ECO:0000256" key="1">
    <source>
        <dbReference type="SAM" id="MobiDB-lite"/>
    </source>
</evidence>